<organism evidence="2 3">
    <name type="scientific">Ancylostoma caninum</name>
    <name type="common">Dog hookworm</name>
    <dbReference type="NCBI Taxonomy" id="29170"/>
    <lineage>
        <taxon>Eukaryota</taxon>
        <taxon>Metazoa</taxon>
        <taxon>Ecdysozoa</taxon>
        <taxon>Nematoda</taxon>
        <taxon>Chromadorea</taxon>
        <taxon>Rhabditida</taxon>
        <taxon>Rhabditina</taxon>
        <taxon>Rhabditomorpha</taxon>
        <taxon>Strongyloidea</taxon>
        <taxon>Ancylostomatidae</taxon>
        <taxon>Ancylostomatinae</taxon>
        <taxon>Ancylostoma</taxon>
    </lineage>
</organism>
<evidence type="ECO:0000313" key="3">
    <source>
        <dbReference type="Proteomes" id="UP000252519"/>
    </source>
</evidence>
<protein>
    <submittedName>
        <fullName evidence="2">Uncharacterized protein</fullName>
    </submittedName>
</protein>
<gene>
    <name evidence="2" type="ORF">ANCCAN_26097</name>
</gene>
<comment type="caution">
    <text evidence="2">The sequence shown here is derived from an EMBL/GenBank/DDBJ whole genome shotgun (WGS) entry which is preliminary data.</text>
</comment>
<evidence type="ECO:0000256" key="1">
    <source>
        <dbReference type="SAM" id="MobiDB-lite"/>
    </source>
</evidence>
<sequence length="168" mass="19640">MTSFSQNDGYGGNRMEDNHPIRPVAGSVHERLIKSVKHSLSKVMRGANITKETLETLLVEVEGTLNCRSLTYQEEHWDNTPVLRPIDFIQRDMLVTYPFEHIGEDQYDDTYLPPDEVIQLRTRCQAEDALKTSHKLKERFWNAVPHQLTRDPQVGHFQETWREQNTYS</sequence>
<feature type="region of interest" description="Disordered" evidence="1">
    <location>
        <begin position="1"/>
        <end position="21"/>
    </location>
</feature>
<proteinExistence type="predicted"/>
<dbReference type="AlphaFoldDB" id="A0A368F7M5"/>
<dbReference type="OrthoDB" id="5862077at2759"/>
<dbReference type="Proteomes" id="UP000252519">
    <property type="component" value="Unassembled WGS sequence"/>
</dbReference>
<evidence type="ECO:0000313" key="2">
    <source>
        <dbReference type="EMBL" id="RCN28164.1"/>
    </source>
</evidence>
<accession>A0A368F7M5</accession>
<dbReference type="STRING" id="29170.A0A368F7M5"/>
<keyword evidence="3" id="KW-1185">Reference proteome</keyword>
<reference evidence="2 3" key="1">
    <citation type="submission" date="2014-10" db="EMBL/GenBank/DDBJ databases">
        <title>Draft genome of the hookworm Ancylostoma caninum.</title>
        <authorList>
            <person name="Mitreva M."/>
        </authorList>
    </citation>
    <scope>NUCLEOTIDE SEQUENCE [LARGE SCALE GENOMIC DNA]</scope>
    <source>
        <strain evidence="2 3">Baltimore</strain>
    </source>
</reference>
<name>A0A368F7M5_ANCCA</name>
<dbReference type="EMBL" id="JOJR01002953">
    <property type="protein sequence ID" value="RCN28164.1"/>
    <property type="molecule type" value="Genomic_DNA"/>
</dbReference>